<dbReference type="CDD" id="cd12307">
    <property type="entry name" value="RRM_NIFK_like"/>
    <property type="match status" value="1"/>
</dbReference>
<protein>
    <recommendedName>
        <fullName evidence="6">RRM domain-containing protein</fullName>
    </recommendedName>
</protein>
<feature type="compositionally biased region" description="Basic residues" evidence="5">
    <location>
        <begin position="459"/>
        <end position="469"/>
    </location>
</feature>
<proteinExistence type="predicted"/>
<name>A0A9P4SDH5_9PEZI</name>
<dbReference type="OrthoDB" id="21467at2759"/>
<dbReference type="SMART" id="SM00360">
    <property type="entry name" value="RRM"/>
    <property type="match status" value="1"/>
</dbReference>
<dbReference type="PROSITE" id="PS50102">
    <property type="entry name" value="RRM"/>
    <property type="match status" value="1"/>
</dbReference>
<dbReference type="Proteomes" id="UP000799429">
    <property type="component" value="Unassembled WGS sequence"/>
</dbReference>
<feature type="region of interest" description="Disordered" evidence="5">
    <location>
        <begin position="1"/>
        <end position="84"/>
    </location>
</feature>
<evidence type="ECO:0000256" key="5">
    <source>
        <dbReference type="SAM" id="MobiDB-lite"/>
    </source>
</evidence>
<keyword evidence="3" id="KW-0539">Nucleus</keyword>
<dbReference type="GO" id="GO:0003723">
    <property type="term" value="F:RNA binding"/>
    <property type="evidence" value="ECO:0007669"/>
    <property type="project" value="UniProtKB-UniRule"/>
</dbReference>
<evidence type="ECO:0000313" key="7">
    <source>
        <dbReference type="EMBL" id="KAF2840741.1"/>
    </source>
</evidence>
<evidence type="ECO:0000256" key="3">
    <source>
        <dbReference type="ARBA" id="ARBA00023242"/>
    </source>
</evidence>
<dbReference type="InterPro" id="IPR012677">
    <property type="entry name" value="Nucleotide-bd_a/b_plait_sf"/>
</dbReference>
<accession>A0A9P4SDH5</accession>
<gene>
    <name evidence="7" type="ORF">M501DRAFT_1001758</name>
</gene>
<feature type="region of interest" description="Disordered" evidence="5">
    <location>
        <begin position="341"/>
        <end position="402"/>
    </location>
</feature>
<feature type="region of interest" description="Disordered" evidence="5">
    <location>
        <begin position="99"/>
        <end position="137"/>
    </location>
</feature>
<comment type="caution">
    <text evidence="7">The sequence shown here is derived from an EMBL/GenBank/DDBJ whole genome shotgun (WGS) entry which is preliminary data.</text>
</comment>
<evidence type="ECO:0000256" key="4">
    <source>
        <dbReference type="PROSITE-ProRule" id="PRU00176"/>
    </source>
</evidence>
<dbReference type="AlphaFoldDB" id="A0A9P4SDH5"/>
<keyword evidence="2 4" id="KW-0694">RNA-binding</keyword>
<dbReference type="PANTHER" id="PTHR46754">
    <property type="entry name" value="MKI67 FHA DOMAIN-INTERACTING NUCLEOLAR PHOSPHOPROTEIN"/>
    <property type="match status" value="1"/>
</dbReference>
<dbReference type="InterPro" id="IPR035979">
    <property type="entry name" value="RBD_domain_sf"/>
</dbReference>
<dbReference type="Gene3D" id="3.30.70.330">
    <property type="match status" value="1"/>
</dbReference>
<comment type="subcellular location">
    <subcellularLocation>
        <location evidence="1">Nucleus</location>
        <location evidence="1">Nucleolus</location>
    </subcellularLocation>
</comment>
<evidence type="ECO:0000256" key="1">
    <source>
        <dbReference type="ARBA" id="ARBA00004604"/>
    </source>
</evidence>
<keyword evidence="8" id="KW-1185">Reference proteome</keyword>
<evidence type="ECO:0000256" key="2">
    <source>
        <dbReference type="ARBA" id="ARBA00022884"/>
    </source>
</evidence>
<feature type="compositionally biased region" description="Basic and acidic residues" evidence="5">
    <location>
        <begin position="18"/>
        <end position="30"/>
    </location>
</feature>
<feature type="compositionally biased region" description="Basic and acidic residues" evidence="5">
    <location>
        <begin position="51"/>
        <end position="63"/>
    </location>
</feature>
<feature type="domain" description="RRM" evidence="6">
    <location>
        <begin position="196"/>
        <end position="274"/>
    </location>
</feature>
<evidence type="ECO:0000259" key="6">
    <source>
        <dbReference type="PROSITE" id="PS50102"/>
    </source>
</evidence>
<dbReference type="EMBL" id="MU006092">
    <property type="protein sequence ID" value="KAF2840741.1"/>
    <property type="molecule type" value="Genomic_DNA"/>
</dbReference>
<dbReference type="GO" id="GO:0005730">
    <property type="term" value="C:nucleolus"/>
    <property type="evidence" value="ECO:0007669"/>
    <property type="project" value="UniProtKB-SubCell"/>
</dbReference>
<dbReference type="InterPro" id="IPR000504">
    <property type="entry name" value="RRM_dom"/>
</dbReference>
<dbReference type="Pfam" id="PF00076">
    <property type="entry name" value="RRM_1"/>
    <property type="match status" value="1"/>
</dbReference>
<evidence type="ECO:0000313" key="8">
    <source>
        <dbReference type="Proteomes" id="UP000799429"/>
    </source>
</evidence>
<feature type="compositionally biased region" description="Basic and acidic residues" evidence="5">
    <location>
        <begin position="423"/>
        <end position="444"/>
    </location>
</feature>
<sequence length="469" mass="52505">MSGAIVGLIKDKKHSKKRPADVLIEEREAKIGNGVEEAQPSSKKAKKTKKSAPEDKVEVEAKDINGAAKTQPNGRKAKKSKKTVPEEVVVVAEEVVVKQPRKERKKTSAAEIEDEKITALSNGATKEADVEDEEEDEIDDQTAALLKGFETDSDEDKGEVQNPDADAVAIDKVPDIPSSKKLRKKLDAVSSDEEPGVIYIGRIPHGFYEHQMRAYFSQFGEILRLRLSRNKKTGRSKHYAFVEFANLSVAKIVADTMNKYLLFGHILQVRMIPKDQVHPELFKNANRRFKTIPRAKIEGRKLRLGMEREGWEKRVQRESERRQKKAEKLKEFGYEFDAPTPKGVDTVPVREQKSLENGGDVKSITEAPEIIEDVVNEPETKRARKPRRAKAEAKSITEAPKVVEEVVTKVVSEPDAVTVAEVKSSKKEKNASKGKKEEAPKVAEETTQVEEVTKDGKTKRTKKSKKVVA</sequence>
<feature type="compositionally biased region" description="Basic and acidic residues" evidence="5">
    <location>
        <begin position="389"/>
        <end position="402"/>
    </location>
</feature>
<organism evidence="7 8">
    <name type="scientific">Patellaria atrata CBS 101060</name>
    <dbReference type="NCBI Taxonomy" id="1346257"/>
    <lineage>
        <taxon>Eukaryota</taxon>
        <taxon>Fungi</taxon>
        <taxon>Dikarya</taxon>
        <taxon>Ascomycota</taxon>
        <taxon>Pezizomycotina</taxon>
        <taxon>Dothideomycetes</taxon>
        <taxon>Dothideomycetes incertae sedis</taxon>
        <taxon>Patellariales</taxon>
        <taxon>Patellariaceae</taxon>
        <taxon>Patellaria</taxon>
    </lineage>
</organism>
<dbReference type="SUPFAM" id="SSF54928">
    <property type="entry name" value="RNA-binding domain, RBD"/>
    <property type="match status" value="1"/>
</dbReference>
<reference evidence="7" key="1">
    <citation type="journal article" date="2020" name="Stud. Mycol.">
        <title>101 Dothideomycetes genomes: a test case for predicting lifestyles and emergence of pathogens.</title>
        <authorList>
            <person name="Haridas S."/>
            <person name="Albert R."/>
            <person name="Binder M."/>
            <person name="Bloem J."/>
            <person name="Labutti K."/>
            <person name="Salamov A."/>
            <person name="Andreopoulos B."/>
            <person name="Baker S."/>
            <person name="Barry K."/>
            <person name="Bills G."/>
            <person name="Bluhm B."/>
            <person name="Cannon C."/>
            <person name="Castanera R."/>
            <person name="Culley D."/>
            <person name="Daum C."/>
            <person name="Ezra D."/>
            <person name="Gonzalez J."/>
            <person name="Henrissat B."/>
            <person name="Kuo A."/>
            <person name="Liang C."/>
            <person name="Lipzen A."/>
            <person name="Lutzoni F."/>
            <person name="Magnuson J."/>
            <person name="Mondo S."/>
            <person name="Nolan M."/>
            <person name="Ohm R."/>
            <person name="Pangilinan J."/>
            <person name="Park H.-J."/>
            <person name="Ramirez L."/>
            <person name="Alfaro M."/>
            <person name="Sun H."/>
            <person name="Tritt A."/>
            <person name="Yoshinaga Y."/>
            <person name="Zwiers L.-H."/>
            <person name="Turgeon B."/>
            <person name="Goodwin S."/>
            <person name="Spatafora J."/>
            <person name="Crous P."/>
            <person name="Grigoriev I."/>
        </authorList>
    </citation>
    <scope>NUCLEOTIDE SEQUENCE</scope>
    <source>
        <strain evidence="7">CBS 101060</strain>
    </source>
</reference>
<feature type="region of interest" description="Disordered" evidence="5">
    <location>
        <begin position="414"/>
        <end position="469"/>
    </location>
</feature>